<dbReference type="EMBL" id="LIZT01000100">
    <property type="protein sequence ID" value="KPJ48712.1"/>
    <property type="molecule type" value="Genomic_DNA"/>
</dbReference>
<dbReference type="PATRIC" id="fig|1703771.3.peg.848"/>
<evidence type="ECO:0000313" key="1">
    <source>
        <dbReference type="EMBL" id="KPJ48712.1"/>
    </source>
</evidence>
<dbReference type="AlphaFoldDB" id="A0A0S7WF04"/>
<reference evidence="1 2" key="1">
    <citation type="journal article" date="2015" name="Microbiome">
        <title>Genomic resolution of linkages in carbon, nitrogen, and sulfur cycling among widespread estuary sediment bacteria.</title>
        <authorList>
            <person name="Baker B.J."/>
            <person name="Lazar C.S."/>
            <person name="Teske A.P."/>
            <person name="Dick G.J."/>
        </authorList>
    </citation>
    <scope>NUCLEOTIDE SEQUENCE [LARGE SCALE GENOMIC DNA]</scope>
    <source>
        <strain evidence="1">DG_26</strain>
    </source>
</reference>
<proteinExistence type="predicted"/>
<organism evidence="1 2">
    <name type="scientific">candidate division TA06 bacterium DG_26</name>
    <dbReference type="NCBI Taxonomy" id="1703771"/>
    <lineage>
        <taxon>Bacteria</taxon>
        <taxon>Bacteria division TA06</taxon>
    </lineage>
</organism>
<evidence type="ECO:0000313" key="2">
    <source>
        <dbReference type="Proteomes" id="UP000051124"/>
    </source>
</evidence>
<name>A0A0S7WF04_UNCT6</name>
<sequence>MRRKKKSKLRKILKGLFSAKEEELSSYFAPEVNTPDEYCLVACLFKKYGPKPISARDTEVVLFECLRELCPDDCGDDVVEAKVREFIDYGFVERWNDGDYW</sequence>
<dbReference type="Proteomes" id="UP000051124">
    <property type="component" value="Unassembled WGS sequence"/>
</dbReference>
<comment type="caution">
    <text evidence="1">The sequence shown here is derived from an EMBL/GenBank/DDBJ whole genome shotgun (WGS) entry which is preliminary data.</text>
</comment>
<accession>A0A0S7WF04</accession>
<gene>
    <name evidence="1" type="ORF">AMJ40_06980</name>
</gene>
<protein>
    <submittedName>
        <fullName evidence="1">Uncharacterized protein</fullName>
    </submittedName>
</protein>